<keyword evidence="1" id="KW-0131">Cell cycle</keyword>
<protein>
    <recommendedName>
        <fullName evidence="1">Cell division coordinator CpoB</fullName>
    </recommendedName>
</protein>
<feature type="region of interest" description="Disordered" evidence="2">
    <location>
        <begin position="88"/>
        <end position="139"/>
    </location>
</feature>
<dbReference type="NCBIfam" id="TIGR02795">
    <property type="entry name" value="tol_pal_ybgF"/>
    <property type="match status" value="1"/>
</dbReference>
<feature type="region of interest" description="Disordered" evidence="2">
    <location>
        <begin position="166"/>
        <end position="198"/>
    </location>
</feature>
<comment type="similarity">
    <text evidence="1">Belongs to the CpoB family.</text>
</comment>
<dbReference type="GO" id="GO:0043093">
    <property type="term" value="P:FtsZ-dependent cytokinesis"/>
    <property type="evidence" value="ECO:0007669"/>
    <property type="project" value="UniProtKB-UniRule"/>
</dbReference>
<keyword evidence="4" id="KW-1185">Reference proteome</keyword>
<dbReference type="GO" id="GO:0030288">
    <property type="term" value="C:outer membrane-bounded periplasmic space"/>
    <property type="evidence" value="ECO:0007669"/>
    <property type="project" value="UniProtKB-UniRule"/>
</dbReference>
<dbReference type="InterPro" id="IPR014162">
    <property type="entry name" value="CpoB_C"/>
</dbReference>
<comment type="function">
    <text evidence="1">Mediates coordination of peptidoglycan synthesis and outer membrane constriction during cell division.</text>
</comment>
<name>A0A4R7BW75_9HYPH</name>
<keyword evidence="1" id="KW-0175">Coiled coil</keyword>
<dbReference type="SUPFAM" id="SSF48452">
    <property type="entry name" value="TPR-like"/>
    <property type="match status" value="1"/>
</dbReference>
<sequence>MNGSGFRMRLLPGRLRAGRGLGIVVGLVLALAAASPAVAQDASELLVRLNRIEGQMRQLSGQVEQLGHENRQLKDQLKRFQEDVEFRFQEQKGSGGRSAAPPTPAPRPERPQRRSDAFDSETSPAAPGAPKALGSTPAGRDGIAALIESDRPPSGAAAPRQVDLGPQAKGVAGLNPDFAKRSGAPATTGSAAASSQGGFETAYAAYTQRRYAEAESGFRDVIKAGPRDRRAGEATYWLGETYLRQNRTREAAEQFLKVTQEHARSPRAADAMLKLGVSLASLGAKDQACATFAELGRKYPSASAAVKQGTDREQKKARCAS</sequence>
<feature type="coiled-coil region" evidence="1">
    <location>
        <begin position="42"/>
        <end position="83"/>
    </location>
</feature>
<reference evidence="3 4" key="1">
    <citation type="submission" date="2019-03" db="EMBL/GenBank/DDBJ databases">
        <title>Genomic Encyclopedia of Type Strains, Phase IV (KMG-IV): sequencing the most valuable type-strain genomes for metagenomic binning, comparative biology and taxonomic classification.</title>
        <authorList>
            <person name="Goeker M."/>
        </authorList>
    </citation>
    <scope>NUCLEOTIDE SEQUENCE [LARGE SCALE GENOMIC DNA]</scope>
    <source>
        <strain evidence="3 4">DSM 25903</strain>
    </source>
</reference>
<dbReference type="Gene3D" id="1.25.40.10">
    <property type="entry name" value="Tetratricopeptide repeat domain"/>
    <property type="match status" value="1"/>
</dbReference>
<evidence type="ECO:0000313" key="3">
    <source>
        <dbReference type="EMBL" id="TDR89723.1"/>
    </source>
</evidence>
<proteinExistence type="inferred from homology"/>
<accession>A0A4R7BW75</accession>
<evidence type="ECO:0000256" key="2">
    <source>
        <dbReference type="SAM" id="MobiDB-lite"/>
    </source>
</evidence>
<keyword evidence="1" id="KW-0732">Signal</keyword>
<dbReference type="InterPro" id="IPR034706">
    <property type="entry name" value="CpoB"/>
</dbReference>
<evidence type="ECO:0000256" key="1">
    <source>
        <dbReference type="HAMAP-Rule" id="MF_02066"/>
    </source>
</evidence>
<feature type="region of interest" description="Disordered" evidence="2">
    <location>
        <begin position="300"/>
        <end position="321"/>
    </location>
</feature>
<dbReference type="Proteomes" id="UP000295122">
    <property type="component" value="Unassembled WGS sequence"/>
</dbReference>
<dbReference type="EMBL" id="SNZR01000013">
    <property type="protein sequence ID" value="TDR89723.1"/>
    <property type="molecule type" value="Genomic_DNA"/>
</dbReference>
<dbReference type="InterPro" id="IPR011990">
    <property type="entry name" value="TPR-like_helical_dom_sf"/>
</dbReference>
<keyword evidence="1" id="KW-0132">Cell division</keyword>
<dbReference type="AlphaFoldDB" id="A0A4R7BW75"/>
<dbReference type="Pfam" id="PF13432">
    <property type="entry name" value="TPR_16"/>
    <property type="match status" value="1"/>
</dbReference>
<keyword evidence="1" id="KW-0574">Periplasm</keyword>
<organism evidence="3 4">
    <name type="scientific">Enterovirga rhinocerotis</name>
    <dbReference type="NCBI Taxonomy" id="1339210"/>
    <lineage>
        <taxon>Bacteria</taxon>
        <taxon>Pseudomonadati</taxon>
        <taxon>Pseudomonadota</taxon>
        <taxon>Alphaproteobacteria</taxon>
        <taxon>Hyphomicrobiales</taxon>
        <taxon>Methylobacteriaceae</taxon>
        <taxon>Enterovirga</taxon>
    </lineage>
</organism>
<gene>
    <name evidence="1" type="primary">cpoB</name>
    <name evidence="3" type="ORF">EV668_2558</name>
</gene>
<evidence type="ECO:0000313" key="4">
    <source>
        <dbReference type="Proteomes" id="UP000295122"/>
    </source>
</evidence>
<feature type="compositionally biased region" description="Basic and acidic residues" evidence="2">
    <location>
        <begin position="107"/>
        <end position="117"/>
    </location>
</feature>
<feature type="compositionally biased region" description="Low complexity" evidence="2">
    <location>
        <begin position="182"/>
        <end position="198"/>
    </location>
</feature>
<comment type="caution">
    <text evidence="3">The sequence shown here is derived from an EMBL/GenBank/DDBJ whole genome shotgun (WGS) entry which is preliminary data.</text>
</comment>
<feature type="compositionally biased region" description="Basic and acidic residues" evidence="2">
    <location>
        <begin position="309"/>
        <end position="321"/>
    </location>
</feature>
<dbReference type="HAMAP" id="MF_02066">
    <property type="entry name" value="CpoB"/>
    <property type="match status" value="1"/>
</dbReference>
<comment type="subcellular location">
    <subcellularLocation>
        <location evidence="1">Periplasm</location>
    </subcellularLocation>
</comment>